<accession>A0ABQ6JEW2</accession>
<sequence>MTIEAGTDRLHRLDDEARAALFLDARTANTFSDEPVSDEQPARRVARALGAHGGEHAAAARALRAPRRRPRAPRRA</sequence>
<dbReference type="EMBL" id="BSUZ01000001">
    <property type="protein sequence ID" value="GMA86715.1"/>
    <property type="molecule type" value="Genomic_DNA"/>
</dbReference>
<proteinExistence type="predicted"/>
<name>A0ABQ6JEW2_9ACTN</name>
<protein>
    <recommendedName>
        <fullName evidence="4">Nitroreductase domain-containing protein</fullName>
    </recommendedName>
</protein>
<gene>
    <name evidence="2" type="ORF">GCM10025868_19650</name>
</gene>
<organism evidence="2 3">
    <name type="scientific">Angustibacter aerolatus</name>
    <dbReference type="NCBI Taxonomy" id="1162965"/>
    <lineage>
        <taxon>Bacteria</taxon>
        <taxon>Bacillati</taxon>
        <taxon>Actinomycetota</taxon>
        <taxon>Actinomycetes</taxon>
        <taxon>Kineosporiales</taxon>
        <taxon>Kineosporiaceae</taxon>
    </lineage>
</organism>
<reference evidence="3" key="1">
    <citation type="journal article" date="2019" name="Int. J. Syst. Evol. Microbiol.">
        <title>The Global Catalogue of Microorganisms (GCM) 10K type strain sequencing project: providing services to taxonomists for standard genome sequencing and annotation.</title>
        <authorList>
            <consortium name="The Broad Institute Genomics Platform"/>
            <consortium name="The Broad Institute Genome Sequencing Center for Infectious Disease"/>
            <person name="Wu L."/>
            <person name="Ma J."/>
        </authorList>
    </citation>
    <scope>NUCLEOTIDE SEQUENCE [LARGE SCALE GENOMIC DNA]</scope>
    <source>
        <strain evidence="3">NBRC 108730</strain>
    </source>
</reference>
<feature type="region of interest" description="Disordered" evidence="1">
    <location>
        <begin position="51"/>
        <end position="76"/>
    </location>
</feature>
<evidence type="ECO:0000313" key="3">
    <source>
        <dbReference type="Proteomes" id="UP001157017"/>
    </source>
</evidence>
<comment type="caution">
    <text evidence="2">The sequence shown here is derived from an EMBL/GenBank/DDBJ whole genome shotgun (WGS) entry which is preliminary data.</text>
</comment>
<feature type="compositionally biased region" description="Basic residues" evidence="1">
    <location>
        <begin position="64"/>
        <end position="76"/>
    </location>
</feature>
<evidence type="ECO:0000256" key="1">
    <source>
        <dbReference type="SAM" id="MobiDB-lite"/>
    </source>
</evidence>
<keyword evidence="3" id="KW-1185">Reference proteome</keyword>
<evidence type="ECO:0000313" key="2">
    <source>
        <dbReference type="EMBL" id="GMA86715.1"/>
    </source>
</evidence>
<evidence type="ECO:0008006" key="4">
    <source>
        <dbReference type="Google" id="ProtNLM"/>
    </source>
</evidence>
<dbReference type="Proteomes" id="UP001157017">
    <property type="component" value="Unassembled WGS sequence"/>
</dbReference>